<name>A0ABD5MDB1_9EURY</name>
<keyword evidence="1" id="KW-0238">DNA-binding</keyword>
<protein>
    <submittedName>
        <fullName evidence="1">AbrB/MazE/SpoVT family DNA-binding domain-containing protein</fullName>
    </submittedName>
</protein>
<dbReference type="RefSeq" id="WP_372389888.1">
    <property type="nucleotide sequence ID" value="NZ_JBGNYA010000001.1"/>
</dbReference>
<keyword evidence="2" id="KW-1185">Reference proteome</keyword>
<evidence type="ECO:0000313" key="1">
    <source>
        <dbReference type="EMBL" id="MFA1611571.1"/>
    </source>
</evidence>
<dbReference type="Proteomes" id="UP001570511">
    <property type="component" value="Unassembled WGS sequence"/>
</dbReference>
<sequence>MTSKADKRGRIYLPKEIREKHGRQYRIVDLPTHVALFPVADDPLDAVETAVGDALADEDVDELKAEARVKAAREVADERDADGT</sequence>
<dbReference type="EMBL" id="JBGNYA010000001">
    <property type="protein sequence ID" value="MFA1611571.1"/>
    <property type="molecule type" value="Genomic_DNA"/>
</dbReference>
<proteinExistence type="predicted"/>
<evidence type="ECO:0000313" key="2">
    <source>
        <dbReference type="Proteomes" id="UP001570511"/>
    </source>
</evidence>
<comment type="caution">
    <text evidence="1">The sequence shown here is derived from an EMBL/GenBank/DDBJ whole genome shotgun (WGS) entry which is preliminary data.</text>
</comment>
<dbReference type="AlphaFoldDB" id="A0ABD5MDB1"/>
<organism evidence="1 2">
    <name type="scientific">Halobellus rubicundus</name>
    <dbReference type="NCBI Taxonomy" id="2996466"/>
    <lineage>
        <taxon>Archaea</taxon>
        <taxon>Methanobacteriati</taxon>
        <taxon>Methanobacteriota</taxon>
        <taxon>Stenosarchaea group</taxon>
        <taxon>Halobacteria</taxon>
        <taxon>Halobacteriales</taxon>
        <taxon>Haloferacaceae</taxon>
        <taxon>Halobellus</taxon>
    </lineage>
</organism>
<dbReference type="GO" id="GO:0003677">
    <property type="term" value="F:DNA binding"/>
    <property type="evidence" value="ECO:0007669"/>
    <property type="project" value="UniProtKB-KW"/>
</dbReference>
<reference evidence="1 2" key="1">
    <citation type="submission" date="2024-08" db="EMBL/GenBank/DDBJ databases">
        <title>Halobellus sp. MBLA0158 whole genome sequence.</title>
        <authorList>
            <person name="Hwang C.Y."/>
            <person name="Cho E.-S."/>
            <person name="Seo M.-J."/>
        </authorList>
    </citation>
    <scope>NUCLEOTIDE SEQUENCE [LARGE SCALE GENOMIC DNA]</scope>
    <source>
        <strain evidence="1 2">MBLA0158</strain>
    </source>
</reference>
<gene>
    <name evidence="1" type="ORF">OS889_11220</name>
</gene>
<accession>A0ABD5MDB1</accession>